<gene>
    <name evidence="2" type="ORF">AAIG11_08400</name>
</gene>
<sequence length="344" mass="39559">MTCSFQYFRHTRELPATWDTVCRKQPWLHRQLLMHLESLNPCHQRYYLNTTLQTAFVTYHLKIDPLALKTGLGLRLPVTIVGMPLSLSVPGYAATPSGLEAMATFIRQQSGLWMILNATEQATESTFPFPCTPALPACSMSITWDTFDAYLAALRSHYRHRLKKALDRGQSLRVSILPEGAPLPPALYRLYEQVYRRSPHKLEKLSPPFFQAFPAEIHSFFLEEKPVGFVQLAVHQQEMTFLFCGFEKQLNTTHDLYQNMLLHLVRQAIDRHCHTLHLGQTAVETKQKLGALLEPRSLYLHHSQPLVHHLARHLVPLLGYRDTPAHYRVFRDSLSGGFPGENRW</sequence>
<keyword evidence="2" id="KW-0012">Acyltransferase</keyword>
<dbReference type="Pfam" id="PF13480">
    <property type="entry name" value="Acetyltransf_6"/>
    <property type="match status" value="1"/>
</dbReference>
<reference evidence="2 3" key="1">
    <citation type="submission" date="2024-04" db="EMBL/GenBank/DDBJ databases">
        <title>Genome sequencing and metabolic network reconstruction of aminoacids and betaine degradation by Anoxynatronum sibiricum.</title>
        <authorList>
            <person name="Detkova E.N."/>
            <person name="Boltjanskaja Y.V."/>
            <person name="Mardanov A.V."/>
            <person name="Kevbrin V."/>
        </authorList>
    </citation>
    <scope>NUCLEOTIDE SEQUENCE [LARGE SCALE GENOMIC DNA]</scope>
    <source>
        <strain evidence="2 3">Z-7981</strain>
    </source>
</reference>
<dbReference type="InterPro" id="IPR038740">
    <property type="entry name" value="BioF2-like_GNAT_dom"/>
</dbReference>
<dbReference type="RefSeq" id="WP_343185812.1">
    <property type="nucleotide sequence ID" value="NZ_JBCITM010000007.1"/>
</dbReference>
<evidence type="ECO:0000259" key="1">
    <source>
        <dbReference type="Pfam" id="PF13480"/>
    </source>
</evidence>
<protein>
    <submittedName>
        <fullName evidence="2">GNAT family N-acetyltransferase</fullName>
        <ecNumber evidence="2">2.3.1.-</ecNumber>
    </submittedName>
</protein>
<evidence type="ECO:0000313" key="2">
    <source>
        <dbReference type="EMBL" id="MEN1760490.1"/>
    </source>
</evidence>
<organism evidence="2 3">
    <name type="scientific">Anoxynatronum sibiricum</name>
    <dbReference type="NCBI Taxonomy" id="210623"/>
    <lineage>
        <taxon>Bacteria</taxon>
        <taxon>Bacillati</taxon>
        <taxon>Bacillota</taxon>
        <taxon>Clostridia</taxon>
        <taxon>Eubacteriales</taxon>
        <taxon>Clostridiaceae</taxon>
        <taxon>Anoxynatronum</taxon>
    </lineage>
</organism>
<evidence type="ECO:0000313" key="3">
    <source>
        <dbReference type="Proteomes" id="UP001407405"/>
    </source>
</evidence>
<dbReference type="Proteomes" id="UP001407405">
    <property type="component" value="Unassembled WGS sequence"/>
</dbReference>
<dbReference type="EC" id="2.3.1.-" evidence="2"/>
<name>A0ABU9VTL3_9CLOT</name>
<dbReference type="InterPro" id="IPR016181">
    <property type="entry name" value="Acyl_CoA_acyltransferase"/>
</dbReference>
<dbReference type="Gene3D" id="3.40.630.30">
    <property type="match status" value="1"/>
</dbReference>
<dbReference type="GO" id="GO:0016746">
    <property type="term" value="F:acyltransferase activity"/>
    <property type="evidence" value="ECO:0007669"/>
    <property type="project" value="UniProtKB-KW"/>
</dbReference>
<comment type="caution">
    <text evidence="2">The sequence shown here is derived from an EMBL/GenBank/DDBJ whole genome shotgun (WGS) entry which is preliminary data.</text>
</comment>
<dbReference type="SUPFAM" id="SSF55729">
    <property type="entry name" value="Acyl-CoA N-acyltransferases (Nat)"/>
    <property type="match status" value="1"/>
</dbReference>
<keyword evidence="2" id="KW-0808">Transferase</keyword>
<feature type="domain" description="BioF2-like acetyltransferase" evidence="1">
    <location>
        <begin position="155"/>
        <end position="280"/>
    </location>
</feature>
<proteinExistence type="predicted"/>
<keyword evidence="3" id="KW-1185">Reference proteome</keyword>
<dbReference type="EMBL" id="JBCITM010000007">
    <property type="protein sequence ID" value="MEN1760490.1"/>
    <property type="molecule type" value="Genomic_DNA"/>
</dbReference>
<accession>A0ABU9VTL3</accession>